<evidence type="ECO:0000313" key="3">
    <source>
        <dbReference type="Proteomes" id="UP000698222"/>
    </source>
</evidence>
<reference evidence="2 3" key="1">
    <citation type="submission" date="2021-03" db="EMBL/GenBank/DDBJ databases">
        <title>Sequencing the genomes of 1000 actinobacteria strains.</title>
        <authorList>
            <person name="Klenk H.-P."/>
        </authorList>
    </citation>
    <scope>NUCLEOTIDE SEQUENCE [LARGE SCALE GENOMIC DNA]</scope>
    <source>
        <strain evidence="2 3">DSM 14564</strain>
    </source>
</reference>
<dbReference type="InterPro" id="IPR001078">
    <property type="entry name" value="2-oxoacid_DH_actylTfrase"/>
</dbReference>
<keyword evidence="3" id="KW-1185">Reference proteome</keyword>
<sequence length="110" mass="11887">MRHAFAGDLATRARDGKLEPDEYHGSTFSISNLGMFGIDDFDAIINPPEAAILAVGTARQEPVLRDAELGSRTIMTLTLTVDHRVLNGAVAAAFLQEVQAVLEEPLRIVV</sequence>
<evidence type="ECO:0000313" key="2">
    <source>
        <dbReference type="EMBL" id="MBP2407577.1"/>
    </source>
</evidence>
<dbReference type="InterPro" id="IPR045257">
    <property type="entry name" value="E2/Pdx1"/>
</dbReference>
<dbReference type="Pfam" id="PF00198">
    <property type="entry name" value="2-oxoacid_dh"/>
    <property type="match status" value="1"/>
</dbReference>
<dbReference type="SUPFAM" id="SSF52777">
    <property type="entry name" value="CoA-dependent acyltransferases"/>
    <property type="match status" value="1"/>
</dbReference>
<dbReference type="PANTHER" id="PTHR23151">
    <property type="entry name" value="DIHYDROLIPOAMIDE ACETYL/SUCCINYL-TRANSFERASE-RELATED"/>
    <property type="match status" value="1"/>
</dbReference>
<dbReference type="GO" id="GO:0016746">
    <property type="term" value="F:acyltransferase activity"/>
    <property type="evidence" value="ECO:0007669"/>
    <property type="project" value="UniProtKB-KW"/>
</dbReference>
<keyword evidence="2" id="KW-0012">Acyltransferase</keyword>
<dbReference type="InterPro" id="IPR023213">
    <property type="entry name" value="CAT-like_dom_sf"/>
</dbReference>
<keyword evidence="2" id="KW-0670">Pyruvate</keyword>
<dbReference type="Proteomes" id="UP000698222">
    <property type="component" value="Unassembled WGS sequence"/>
</dbReference>
<dbReference type="Gene3D" id="3.30.559.10">
    <property type="entry name" value="Chloramphenicol acetyltransferase-like domain"/>
    <property type="match status" value="1"/>
</dbReference>
<evidence type="ECO:0000259" key="1">
    <source>
        <dbReference type="Pfam" id="PF00198"/>
    </source>
</evidence>
<gene>
    <name evidence="2" type="ORF">JOF44_000480</name>
</gene>
<proteinExistence type="predicted"/>
<accession>A0ABS4YGQ6</accession>
<dbReference type="RefSeq" id="WP_209886945.1">
    <property type="nucleotide sequence ID" value="NZ_BAAAJV010000011.1"/>
</dbReference>
<dbReference type="EMBL" id="JAGIOC010000001">
    <property type="protein sequence ID" value="MBP2407577.1"/>
    <property type="molecule type" value="Genomic_DNA"/>
</dbReference>
<organism evidence="2 3">
    <name type="scientific">Brachybacterium fresconis</name>
    <dbReference type="NCBI Taxonomy" id="173363"/>
    <lineage>
        <taxon>Bacteria</taxon>
        <taxon>Bacillati</taxon>
        <taxon>Actinomycetota</taxon>
        <taxon>Actinomycetes</taxon>
        <taxon>Micrococcales</taxon>
        <taxon>Dermabacteraceae</taxon>
        <taxon>Brachybacterium</taxon>
    </lineage>
</organism>
<keyword evidence="2" id="KW-0808">Transferase</keyword>
<name>A0ABS4YGQ6_9MICO</name>
<protein>
    <submittedName>
        <fullName evidence="2">Pyruvate/2-oxoglutarate dehydrogenase complex dihydrolipoamide acyltransferase (E2) component</fullName>
    </submittedName>
</protein>
<comment type="caution">
    <text evidence="2">The sequence shown here is derived from an EMBL/GenBank/DDBJ whole genome shotgun (WGS) entry which is preliminary data.</text>
</comment>
<dbReference type="PANTHER" id="PTHR23151:SF90">
    <property type="entry name" value="DIHYDROLIPOYLLYSINE-RESIDUE ACETYLTRANSFERASE COMPONENT OF PYRUVATE DEHYDROGENASE COMPLEX, MITOCHONDRIAL-RELATED"/>
    <property type="match status" value="1"/>
</dbReference>
<feature type="domain" description="2-oxoacid dehydrogenase acyltransferase catalytic" evidence="1">
    <location>
        <begin position="8"/>
        <end position="109"/>
    </location>
</feature>